<dbReference type="GeneID" id="28867616"/>
<dbReference type="RefSeq" id="XP_018155532.1">
    <property type="nucleotide sequence ID" value="XM_018303509.1"/>
</dbReference>
<dbReference type="VEuPathDB" id="FungiDB:CH63R_08535"/>
<dbReference type="Proteomes" id="UP000092177">
    <property type="component" value="Chromosome 6"/>
</dbReference>
<reference evidence="2" key="1">
    <citation type="journal article" date="2017" name="BMC Genomics">
        <title>Gapless genome assembly of Colletotrichum higginsianum reveals chromosome structure and association of transposable elements with secondary metabolite gene clusters.</title>
        <authorList>
            <person name="Dallery J.-F."/>
            <person name="Lapalu N."/>
            <person name="Zampounis A."/>
            <person name="Pigne S."/>
            <person name="Luyten I."/>
            <person name="Amselem J."/>
            <person name="Wittenberg A.H.J."/>
            <person name="Zhou S."/>
            <person name="de Queiroz M.V."/>
            <person name="Robin G.P."/>
            <person name="Auger A."/>
            <person name="Hainaut M."/>
            <person name="Henrissat B."/>
            <person name="Kim K.-T."/>
            <person name="Lee Y.-H."/>
            <person name="Lespinet O."/>
            <person name="Schwartz D.C."/>
            <person name="Thon M.R."/>
            <person name="O'Connell R.J."/>
        </authorList>
    </citation>
    <scope>NUCLEOTIDE SEQUENCE [LARGE SCALE GENOMIC DNA]</scope>
    <source>
        <strain evidence="2">IMI 349063</strain>
    </source>
</reference>
<gene>
    <name evidence="1" type="ORF">CH63R_08535</name>
</gene>
<dbReference type="AlphaFoldDB" id="A0A1B7Y4V0"/>
<dbReference type="EMBL" id="LTAN01000006">
    <property type="protein sequence ID" value="OBR07014.1"/>
    <property type="molecule type" value="Genomic_DNA"/>
</dbReference>
<name>A0A1B7Y4V0_COLHI</name>
<proteinExistence type="predicted"/>
<keyword evidence="2" id="KW-1185">Reference proteome</keyword>
<protein>
    <submittedName>
        <fullName evidence="1">Uncharacterized protein</fullName>
    </submittedName>
</protein>
<sequence length="215" mass="24464">MLRLPRHGRIAHRVYICYSLPAPTLSTIIILPPRQRFVYCRPPTNRPAPRPDPHLFLWPPSFEYKRAVVVHRQSIVCTAHKLSHPPLRPASAKDVKEPSTHSSLQTLGNFGACLVGPSTYTSIMQTDRHTDRQTDRHTLLLVTLPFFLSFGLTRPFNRIVTRLLSLSTDSRCDGRGPPSQVPSRLCPAAPFHYSQATVRSWPCRKTQAYPRRRAN</sequence>
<comment type="caution">
    <text evidence="1">The sequence shown here is derived from an EMBL/GenBank/DDBJ whole genome shotgun (WGS) entry which is preliminary data.</text>
</comment>
<evidence type="ECO:0000313" key="1">
    <source>
        <dbReference type="EMBL" id="OBR07014.1"/>
    </source>
</evidence>
<accession>A0A1B7Y4V0</accession>
<evidence type="ECO:0000313" key="2">
    <source>
        <dbReference type="Proteomes" id="UP000092177"/>
    </source>
</evidence>
<organism evidence="1 2">
    <name type="scientific">Colletotrichum higginsianum (strain IMI 349063)</name>
    <name type="common">Crucifer anthracnose fungus</name>
    <dbReference type="NCBI Taxonomy" id="759273"/>
    <lineage>
        <taxon>Eukaryota</taxon>
        <taxon>Fungi</taxon>
        <taxon>Dikarya</taxon>
        <taxon>Ascomycota</taxon>
        <taxon>Pezizomycotina</taxon>
        <taxon>Sordariomycetes</taxon>
        <taxon>Hypocreomycetidae</taxon>
        <taxon>Glomerellales</taxon>
        <taxon>Glomerellaceae</taxon>
        <taxon>Colletotrichum</taxon>
        <taxon>Colletotrichum destructivum species complex</taxon>
    </lineage>
</organism>
<dbReference type="KEGG" id="chig:CH63R_08535"/>